<feature type="signal peptide" evidence="1">
    <location>
        <begin position="1"/>
        <end position="28"/>
    </location>
</feature>
<name>A0A240E3P4_9BURK</name>
<evidence type="ECO:0008006" key="4">
    <source>
        <dbReference type="Google" id="ProtNLM"/>
    </source>
</evidence>
<reference evidence="3" key="1">
    <citation type="submission" date="2017-08" db="EMBL/GenBank/DDBJ databases">
        <authorList>
            <person name="Varghese N."/>
            <person name="Submissions S."/>
        </authorList>
    </citation>
    <scope>NUCLEOTIDE SEQUENCE [LARGE SCALE GENOMIC DNA]</scope>
    <source>
        <strain evidence="3">AP-Melu-1000-B4</strain>
    </source>
</reference>
<gene>
    <name evidence="2" type="ORF">SAMN06295945_1516</name>
</gene>
<keyword evidence="1" id="KW-0732">Signal</keyword>
<dbReference type="Proteomes" id="UP000218069">
    <property type="component" value="Unassembled WGS sequence"/>
</dbReference>
<evidence type="ECO:0000313" key="3">
    <source>
        <dbReference type="Proteomes" id="UP000218069"/>
    </source>
</evidence>
<dbReference type="AlphaFoldDB" id="A0A240E3P4"/>
<organism evidence="2 3">
    <name type="scientific">Polynucleobacter meluiroseus</name>
    <dbReference type="NCBI Taxonomy" id="1938814"/>
    <lineage>
        <taxon>Bacteria</taxon>
        <taxon>Pseudomonadati</taxon>
        <taxon>Pseudomonadota</taxon>
        <taxon>Betaproteobacteria</taxon>
        <taxon>Burkholderiales</taxon>
        <taxon>Burkholderiaceae</taxon>
        <taxon>Polynucleobacter</taxon>
    </lineage>
</organism>
<protein>
    <recommendedName>
        <fullName evidence="4">MetA-pathway of phenol degradation</fullName>
    </recommendedName>
</protein>
<evidence type="ECO:0000256" key="1">
    <source>
        <dbReference type="SAM" id="SignalP"/>
    </source>
</evidence>
<keyword evidence="3" id="KW-1185">Reference proteome</keyword>
<accession>A0A240E3P4</accession>
<proteinExistence type="predicted"/>
<dbReference type="EMBL" id="OANS01000004">
    <property type="protein sequence ID" value="SNX29151.1"/>
    <property type="molecule type" value="Genomic_DNA"/>
</dbReference>
<sequence>MCKIITHMNWRQIVLCLCLLATATSTWADDAENTEATIPFFNLKGDPSTISNQHILEFWGYHAAESGDTTSNTLKLRYYQPLQYDQWRGTMRIDTSYVDAYGPLVTNQNPGHYSAGNTMLTLWGNHPGFLSSWDATLGGRVIFPFGNNSQWAVGPQVGMVFLPTSKGALPLSDFSPLARYMYGFYAKNQNLANAVNQQALARRLELYPTLGFNLAPDTQLRLWDENGLVYNSAGGGWFVPIDGMVTHRLNKHFLIAVGASKQVVQTYQQYNWQYYGKLSFNF</sequence>
<feature type="chain" id="PRO_5013099865" description="MetA-pathway of phenol degradation" evidence="1">
    <location>
        <begin position="29"/>
        <end position="282"/>
    </location>
</feature>
<evidence type="ECO:0000313" key="2">
    <source>
        <dbReference type="EMBL" id="SNX29151.1"/>
    </source>
</evidence>